<evidence type="ECO:0000256" key="4">
    <source>
        <dbReference type="ARBA" id="ARBA00022737"/>
    </source>
</evidence>
<evidence type="ECO:0000256" key="2">
    <source>
        <dbReference type="ARBA" id="ARBA00022525"/>
    </source>
</evidence>
<organism evidence="8 9">
    <name type="scientific">Castilleja foliolosa</name>
    <dbReference type="NCBI Taxonomy" id="1961234"/>
    <lineage>
        <taxon>Eukaryota</taxon>
        <taxon>Viridiplantae</taxon>
        <taxon>Streptophyta</taxon>
        <taxon>Embryophyta</taxon>
        <taxon>Tracheophyta</taxon>
        <taxon>Spermatophyta</taxon>
        <taxon>Magnoliopsida</taxon>
        <taxon>eudicotyledons</taxon>
        <taxon>Gunneridae</taxon>
        <taxon>Pentapetalae</taxon>
        <taxon>asterids</taxon>
        <taxon>lamiids</taxon>
        <taxon>Lamiales</taxon>
        <taxon>Orobanchaceae</taxon>
        <taxon>Pedicularideae</taxon>
        <taxon>Castillejinae</taxon>
        <taxon>Castilleja</taxon>
    </lineage>
</organism>
<dbReference type="PANTHER" id="PTHR32411">
    <property type="entry name" value="CYSTEINE-RICH REPEAT SECRETORY PROTEIN 38-RELATED"/>
    <property type="match status" value="1"/>
</dbReference>
<evidence type="ECO:0000256" key="5">
    <source>
        <dbReference type="ARBA" id="ARBA00038515"/>
    </source>
</evidence>
<evidence type="ECO:0000256" key="3">
    <source>
        <dbReference type="ARBA" id="ARBA00022729"/>
    </source>
</evidence>
<sequence>MGYLISIIPQLLLILMIIITCFSVDADMNLFLGEKCFGSQATYSTVSQALLNELVDHAPRNNGFSYASTLEPKGYGLASCRGDLNETCRSGTDFVGKMDFNNISQVYSAEGPATRYNISDSITRFLEGTADAAAANRTCNYRGAQLYNPTENVTIYGMSQCGLDIDPEDCRTCLGLAIGHLSMSTIWGKVVAESDTIHITSCRIIIKFSN</sequence>
<name>A0ABD3CM01_9LAMI</name>
<evidence type="ECO:0000259" key="7">
    <source>
        <dbReference type="PROSITE" id="PS51473"/>
    </source>
</evidence>
<dbReference type="Gene3D" id="3.30.430.20">
    <property type="entry name" value="Gnk2 domain, C-X8-C-X2-C motif"/>
    <property type="match status" value="1"/>
</dbReference>
<accession>A0ABD3CM01</accession>
<comment type="caution">
    <text evidence="8">The sequence shown here is derived from an EMBL/GenBank/DDBJ whole genome shotgun (WGS) entry which is preliminary data.</text>
</comment>
<dbReference type="GO" id="GO:0005576">
    <property type="term" value="C:extracellular region"/>
    <property type="evidence" value="ECO:0007669"/>
    <property type="project" value="UniProtKB-SubCell"/>
</dbReference>
<comment type="similarity">
    <text evidence="5">Belongs to the cysteine-rich repeat secretory protein family.</text>
</comment>
<dbReference type="PROSITE" id="PS51473">
    <property type="entry name" value="GNK2"/>
    <property type="match status" value="1"/>
</dbReference>
<evidence type="ECO:0000313" key="9">
    <source>
        <dbReference type="Proteomes" id="UP001632038"/>
    </source>
</evidence>
<dbReference type="InterPro" id="IPR038408">
    <property type="entry name" value="GNK2_sf"/>
</dbReference>
<gene>
    <name evidence="8" type="ORF">CASFOL_023263</name>
</gene>
<protein>
    <recommendedName>
        <fullName evidence="7">Gnk2-homologous domain-containing protein</fullName>
    </recommendedName>
</protein>
<reference evidence="9" key="1">
    <citation type="journal article" date="2024" name="IScience">
        <title>Strigolactones Initiate the Formation of Haustorium-like Structures in Castilleja.</title>
        <authorList>
            <person name="Buerger M."/>
            <person name="Peterson D."/>
            <person name="Chory J."/>
        </authorList>
    </citation>
    <scope>NUCLEOTIDE SEQUENCE [LARGE SCALE GENOMIC DNA]</scope>
</reference>
<dbReference type="AlphaFoldDB" id="A0ABD3CM01"/>
<evidence type="ECO:0000313" key="8">
    <source>
        <dbReference type="EMBL" id="KAL3630279.1"/>
    </source>
</evidence>
<evidence type="ECO:0000256" key="1">
    <source>
        <dbReference type="ARBA" id="ARBA00004613"/>
    </source>
</evidence>
<dbReference type="InterPro" id="IPR002902">
    <property type="entry name" value="GNK2"/>
</dbReference>
<feature type="domain" description="Gnk2-homologous" evidence="7">
    <location>
        <begin position="100"/>
        <end position="210"/>
    </location>
</feature>
<dbReference type="EMBL" id="JAVIJP010000032">
    <property type="protein sequence ID" value="KAL3630279.1"/>
    <property type="molecule type" value="Genomic_DNA"/>
</dbReference>
<dbReference type="Proteomes" id="UP001632038">
    <property type="component" value="Unassembled WGS sequence"/>
</dbReference>
<keyword evidence="2" id="KW-0964">Secreted</keyword>
<keyword evidence="3 6" id="KW-0732">Signal</keyword>
<comment type="subcellular location">
    <subcellularLocation>
        <location evidence="1">Secreted</location>
    </subcellularLocation>
</comment>
<proteinExistence type="inferred from homology"/>
<evidence type="ECO:0000256" key="6">
    <source>
        <dbReference type="SAM" id="SignalP"/>
    </source>
</evidence>
<keyword evidence="9" id="KW-1185">Reference proteome</keyword>
<feature type="signal peptide" evidence="6">
    <location>
        <begin position="1"/>
        <end position="26"/>
    </location>
</feature>
<feature type="chain" id="PRO_5044771528" description="Gnk2-homologous domain-containing protein" evidence="6">
    <location>
        <begin position="27"/>
        <end position="210"/>
    </location>
</feature>
<dbReference type="InterPro" id="IPR050581">
    <property type="entry name" value="CRR_secretory_protein"/>
</dbReference>
<keyword evidence="4" id="KW-0677">Repeat</keyword>